<sequence length="111" mass="12816">MILDTSSVISRVKKGLEIWENITVVSLIEYPPILDYENFHGEIYFPTRAEQLRAVHLQKRLRVIGKPLGASDLLIAAVCLNRNEELVTMDEDFLVIREVEPSFKMILEKFV</sequence>
<evidence type="ECO:0000256" key="1">
    <source>
        <dbReference type="ARBA" id="ARBA00022649"/>
    </source>
</evidence>
<dbReference type="STRING" id="697581.TCARB_1252"/>
<dbReference type="AlphaFoldDB" id="A0A3G1A7V5"/>
<organism evidence="7 8">
    <name type="scientific">Thermofilum adornatum 1505</name>
    <dbReference type="NCBI Taxonomy" id="697581"/>
    <lineage>
        <taxon>Archaea</taxon>
        <taxon>Thermoproteota</taxon>
        <taxon>Thermoprotei</taxon>
        <taxon>Thermofilales</taxon>
        <taxon>Thermofilaceae</taxon>
        <taxon>Thermofilum</taxon>
    </lineage>
</organism>
<keyword evidence="5" id="KW-0460">Magnesium</keyword>
<feature type="domain" description="PIN" evidence="6">
    <location>
        <begin position="48"/>
        <end position="96"/>
    </location>
</feature>
<dbReference type="GO" id="GO:0004540">
    <property type="term" value="F:RNA nuclease activity"/>
    <property type="evidence" value="ECO:0007669"/>
    <property type="project" value="TreeGrafter"/>
</dbReference>
<dbReference type="InterPro" id="IPR002716">
    <property type="entry name" value="PIN_dom"/>
</dbReference>
<evidence type="ECO:0000256" key="5">
    <source>
        <dbReference type="ARBA" id="ARBA00022842"/>
    </source>
</evidence>
<keyword evidence="1" id="KW-1277">Toxin-antitoxin system</keyword>
<dbReference type="Proteomes" id="UP000266720">
    <property type="component" value="Chromosome"/>
</dbReference>
<evidence type="ECO:0000259" key="6">
    <source>
        <dbReference type="Pfam" id="PF01850"/>
    </source>
</evidence>
<dbReference type="PANTHER" id="PTHR42740">
    <property type="entry name" value="RIBONUCLEASE VAPC3"/>
    <property type="match status" value="1"/>
</dbReference>
<dbReference type="GeneID" id="16572812"/>
<dbReference type="GO" id="GO:0046872">
    <property type="term" value="F:metal ion binding"/>
    <property type="evidence" value="ECO:0007669"/>
    <property type="project" value="UniProtKB-KW"/>
</dbReference>
<dbReference type="Pfam" id="PF01850">
    <property type="entry name" value="PIN"/>
    <property type="match status" value="1"/>
</dbReference>
<reference evidence="8" key="1">
    <citation type="book" date="2010" name="EXTREMOPHILES" publisher="0:0-0">
        <title>Complete genome sequences of ten hyperthermophilic archaea reveal their metabolic capabilities and possible ecological roles.</title>
        <editorList>
            <person name="?"/>
        </editorList>
        <authorList>
            <person name="Ravin N.V."/>
            <person name="Mardanov A.V."/>
            <person name="Bonch-Osmolovskaya E.A."/>
            <person name="Skryabin K.G."/>
        </authorList>
    </citation>
    <scope>NUCLEOTIDE SEQUENCE [LARGE SCALE GENOMIC DNA]</scope>
    <source>
        <strain evidence="8">1505</strain>
    </source>
</reference>
<evidence type="ECO:0000313" key="7">
    <source>
        <dbReference type="EMBL" id="AJB42298.1"/>
    </source>
</evidence>
<protein>
    <recommendedName>
        <fullName evidence="6">PIN domain-containing protein</fullName>
    </recommendedName>
</protein>
<keyword evidence="2" id="KW-0540">Nuclease</keyword>
<evidence type="ECO:0000256" key="2">
    <source>
        <dbReference type="ARBA" id="ARBA00022722"/>
    </source>
</evidence>
<evidence type="ECO:0000256" key="4">
    <source>
        <dbReference type="ARBA" id="ARBA00022801"/>
    </source>
</evidence>
<evidence type="ECO:0000256" key="3">
    <source>
        <dbReference type="ARBA" id="ARBA00022723"/>
    </source>
</evidence>
<dbReference type="InterPro" id="IPR051749">
    <property type="entry name" value="PINc/VapC_TA_RNase"/>
</dbReference>
<proteinExistence type="predicted"/>
<name>A0A3G1A7V5_9CREN</name>
<accession>A0A3G1A7V5</accession>
<keyword evidence="3" id="KW-0479">Metal-binding</keyword>
<dbReference type="SUPFAM" id="SSF88723">
    <property type="entry name" value="PIN domain-like"/>
    <property type="match status" value="1"/>
</dbReference>
<keyword evidence="4" id="KW-0378">Hydrolase</keyword>
<dbReference type="EMBL" id="CP007493">
    <property type="protein sequence ID" value="AJB42298.1"/>
    <property type="molecule type" value="Genomic_DNA"/>
</dbReference>
<dbReference type="InterPro" id="IPR029060">
    <property type="entry name" value="PIN-like_dom_sf"/>
</dbReference>
<evidence type="ECO:0000313" key="8">
    <source>
        <dbReference type="Proteomes" id="UP000266720"/>
    </source>
</evidence>
<gene>
    <name evidence="7" type="ORF">TCARB_1252</name>
</gene>
<dbReference type="KEGG" id="tcb:TCARB_1252"/>
<dbReference type="GO" id="GO:0016787">
    <property type="term" value="F:hydrolase activity"/>
    <property type="evidence" value="ECO:0007669"/>
    <property type="project" value="UniProtKB-KW"/>
</dbReference>
<dbReference type="PANTHER" id="PTHR42740:SF1">
    <property type="entry name" value="RIBONUCLEASE VAPC3"/>
    <property type="match status" value="1"/>
</dbReference>
<dbReference type="RefSeq" id="WP_240366742.1">
    <property type="nucleotide sequence ID" value="NZ_CP007493.1"/>
</dbReference>
<dbReference type="Gene3D" id="3.40.50.1010">
    <property type="entry name" value="5'-nuclease"/>
    <property type="match status" value="1"/>
</dbReference>